<dbReference type="SUPFAM" id="SSF53850">
    <property type="entry name" value="Periplasmic binding protein-like II"/>
    <property type="match status" value="1"/>
</dbReference>
<dbReference type="InterPro" id="IPR013820">
    <property type="entry name" value="ATP_PRibTrfase_cat"/>
</dbReference>
<evidence type="ECO:0000256" key="2">
    <source>
        <dbReference type="ARBA" id="ARBA00004496"/>
    </source>
</evidence>
<evidence type="ECO:0000256" key="1">
    <source>
        <dbReference type="ARBA" id="ARBA00000915"/>
    </source>
</evidence>
<protein>
    <recommendedName>
        <fullName evidence="7 16">ATP phosphoribosyltransferase</fullName>
        <shortName evidence="16">ATP-PRT</shortName>
        <shortName evidence="16">ATP-PRTase</shortName>
        <ecNumber evidence="6 16">2.4.2.17</ecNumber>
    </recommendedName>
</protein>
<evidence type="ECO:0000256" key="10">
    <source>
        <dbReference type="ARBA" id="ARBA00022676"/>
    </source>
</evidence>
<dbReference type="GO" id="GO:0003879">
    <property type="term" value="F:ATP phosphoribosyltransferase activity"/>
    <property type="evidence" value="ECO:0007669"/>
    <property type="project" value="UniProtKB-UniRule"/>
</dbReference>
<dbReference type="PANTHER" id="PTHR21403:SF8">
    <property type="entry name" value="ATP PHOSPHORIBOSYLTRANSFERASE"/>
    <property type="match status" value="1"/>
</dbReference>
<dbReference type="NCBIfam" id="TIGR00070">
    <property type="entry name" value="hisG"/>
    <property type="match status" value="1"/>
</dbReference>
<dbReference type="AlphaFoldDB" id="A0A098QY95"/>
<keyword evidence="11 16" id="KW-0808">Transferase</keyword>
<comment type="subunit">
    <text evidence="5 16">Heteromultimer composed of HisG and HisZ subunits.</text>
</comment>
<dbReference type="PROSITE" id="PS01316">
    <property type="entry name" value="ATP_P_PHORIBOSYLTR"/>
    <property type="match status" value="1"/>
</dbReference>
<comment type="similarity">
    <text evidence="4 16">Belongs to the ATP phosphoribosyltransferase family. Short subfamily.</text>
</comment>
<keyword evidence="8 16" id="KW-0963">Cytoplasm</keyword>
<dbReference type="eggNOG" id="COG0040">
    <property type="taxonomic scope" value="Bacteria"/>
</dbReference>
<keyword evidence="13 16" id="KW-0067">ATP-binding</keyword>
<dbReference type="RefSeq" id="WP_037548717.1">
    <property type="nucleotide sequence ID" value="NZ_JNUP01000066.1"/>
</dbReference>
<evidence type="ECO:0000313" key="19">
    <source>
        <dbReference type="Proteomes" id="UP000029692"/>
    </source>
</evidence>
<dbReference type="CDD" id="cd13595">
    <property type="entry name" value="PBP2_HisGs"/>
    <property type="match status" value="1"/>
</dbReference>
<sequence>MNNQPLTLALPKGRLEKDVQAHLAARGINFSFENRKLVAQDSQGLLRIMLVKNADLPVYVHHGIAGLGICGDDVLYESGYDFFRLSHLPFGSTKMCLAGRKDDELQSSQGGVLRVATKFTRFTRDYFHNQDTAVEMIKLNGSVELAPVLGLAPYIVDLVETGSTLKANNLAVLQVLQEINVHLIANPAYYKYHYKQVDQFVRILEQEA</sequence>
<dbReference type="HAMAP" id="MF_01018">
    <property type="entry name" value="HisG_Short"/>
    <property type="match status" value="1"/>
</dbReference>
<dbReference type="STRING" id="1480694.DC28_11890"/>
<evidence type="ECO:0000256" key="3">
    <source>
        <dbReference type="ARBA" id="ARBA00004667"/>
    </source>
</evidence>
<evidence type="ECO:0000256" key="4">
    <source>
        <dbReference type="ARBA" id="ARBA00009489"/>
    </source>
</evidence>
<comment type="catalytic activity">
    <reaction evidence="1 16">
        <text>1-(5-phospho-beta-D-ribosyl)-ATP + diphosphate = 5-phospho-alpha-D-ribose 1-diphosphate + ATP</text>
        <dbReference type="Rhea" id="RHEA:18473"/>
        <dbReference type="ChEBI" id="CHEBI:30616"/>
        <dbReference type="ChEBI" id="CHEBI:33019"/>
        <dbReference type="ChEBI" id="CHEBI:58017"/>
        <dbReference type="ChEBI" id="CHEBI:73183"/>
        <dbReference type="EC" id="2.4.2.17"/>
    </reaction>
</comment>
<dbReference type="OrthoDB" id="9801867at2"/>
<evidence type="ECO:0000256" key="11">
    <source>
        <dbReference type="ARBA" id="ARBA00022679"/>
    </source>
</evidence>
<evidence type="ECO:0000259" key="17">
    <source>
        <dbReference type="Pfam" id="PF01634"/>
    </source>
</evidence>
<dbReference type="EC" id="2.4.2.17" evidence="6 16"/>
<dbReference type="InterPro" id="IPR018198">
    <property type="entry name" value="ATP_PRibTrfase_CS"/>
</dbReference>
<reference evidence="18 19" key="1">
    <citation type="submission" date="2014-05" db="EMBL/GenBank/DDBJ databases">
        <title>De novo Genome Sequence of Spirocheata sp.</title>
        <authorList>
            <person name="Shivani Y."/>
            <person name="Subhash Y."/>
            <person name="Tushar L."/>
            <person name="Sasikala C."/>
            <person name="Ramana C.V."/>
        </authorList>
    </citation>
    <scope>NUCLEOTIDE SEQUENCE [LARGE SCALE GENOMIC DNA]</scope>
    <source>
        <strain evidence="18 19">JC230</strain>
    </source>
</reference>
<comment type="pathway">
    <text evidence="3 16">Amino-acid biosynthesis; L-histidine biosynthesis; L-histidine from 5-phospho-alpha-D-ribose 1-diphosphate: step 1/9.</text>
</comment>
<dbReference type="GO" id="GO:0005524">
    <property type="term" value="F:ATP binding"/>
    <property type="evidence" value="ECO:0007669"/>
    <property type="project" value="UniProtKB-KW"/>
</dbReference>
<evidence type="ECO:0000256" key="14">
    <source>
        <dbReference type="ARBA" id="ARBA00023102"/>
    </source>
</evidence>
<comment type="subcellular location">
    <subcellularLocation>
        <location evidence="2 16">Cytoplasm</location>
    </subcellularLocation>
</comment>
<keyword evidence="10 16" id="KW-0328">Glycosyltransferase</keyword>
<organism evidence="18 19">
    <name type="scientific">Spirochaeta lutea</name>
    <dbReference type="NCBI Taxonomy" id="1480694"/>
    <lineage>
        <taxon>Bacteria</taxon>
        <taxon>Pseudomonadati</taxon>
        <taxon>Spirochaetota</taxon>
        <taxon>Spirochaetia</taxon>
        <taxon>Spirochaetales</taxon>
        <taxon>Spirochaetaceae</taxon>
        <taxon>Spirochaeta</taxon>
    </lineage>
</organism>
<dbReference type="EMBL" id="JNUP01000066">
    <property type="protein sequence ID" value="KGE71467.1"/>
    <property type="molecule type" value="Genomic_DNA"/>
</dbReference>
<dbReference type="GO" id="GO:0000105">
    <property type="term" value="P:L-histidine biosynthetic process"/>
    <property type="evidence" value="ECO:0007669"/>
    <property type="project" value="UniProtKB-UniRule"/>
</dbReference>
<dbReference type="GO" id="GO:0005737">
    <property type="term" value="C:cytoplasm"/>
    <property type="evidence" value="ECO:0007669"/>
    <property type="project" value="UniProtKB-SubCell"/>
</dbReference>
<evidence type="ECO:0000256" key="13">
    <source>
        <dbReference type="ARBA" id="ARBA00022840"/>
    </source>
</evidence>
<evidence type="ECO:0000313" key="18">
    <source>
        <dbReference type="EMBL" id="KGE71467.1"/>
    </source>
</evidence>
<comment type="function">
    <text evidence="15 16">Catalyzes the condensation of ATP and 5-phosphoribose 1-diphosphate to form N'-(5'-phosphoribosyl)-ATP (PR-ATP). Has a crucial role in the pathway because the rate of histidine biosynthesis seems to be controlled primarily by regulation of HisG enzymatic activity.</text>
</comment>
<evidence type="ECO:0000256" key="9">
    <source>
        <dbReference type="ARBA" id="ARBA00022605"/>
    </source>
</evidence>
<comment type="domain">
    <text evidence="16">Lacks the C-terminal regulatory region which is replaced by HisZ.</text>
</comment>
<dbReference type="FunFam" id="3.40.190.10:FF:000008">
    <property type="entry name" value="ATP phosphoribosyltransferase"/>
    <property type="match status" value="1"/>
</dbReference>
<gene>
    <name evidence="16" type="primary">hisG</name>
    <name evidence="18" type="ORF">DC28_11890</name>
</gene>
<evidence type="ECO:0000256" key="16">
    <source>
        <dbReference type="HAMAP-Rule" id="MF_01018"/>
    </source>
</evidence>
<evidence type="ECO:0000256" key="6">
    <source>
        <dbReference type="ARBA" id="ARBA00011946"/>
    </source>
</evidence>
<dbReference type="Pfam" id="PF01634">
    <property type="entry name" value="HisG"/>
    <property type="match status" value="1"/>
</dbReference>
<evidence type="ECO:0000256" key="8">
    <source>
        <dbReference type="ARBA" id="ARBA00022490"/>
    </source>
</evidence>
<keyword evidence="12 16" id="KW-0547">Nucleotide-binding</keyword>
<keyword evidence="14 16" id="KW-0368">Histidine biosynthesis</keyword>
<feature type="domain" description="ATP phosphoribosyltransferase catalytic" evidence="17">
    <location>
        <begin position="52"/>
        <end position="205"/>
    </location>
</feature>
<dbReference type="InterPro" id="IPR001348">
    <property type="entry name" value="ATP_PRibTrfase_HisG"/>
</dbReference>
<dbReference type="PANTHER" id="PTHR21403">
    <property type="entry name" value="ATP PHOSPHORIBOSYLTRANSFERASE ATP-PRTASE"/>
    <property type="match status" value="1"/>
</dbReference>
<accession>A0A098QY95</accession>
<dbReference type="Gene3D" id="3.40.190.10">
    <property type="entry name" value="Periplasmic binding protein-like II"/>
    <property type="match status" value="2"/>
</dbReference>
<dbReference type="InterPro" id="IPR024893">
    <property type="entry name" value="ATP_PRibTrfase_HisG_short"/>
</dbReference>
<evidence type="ECO:0000256" key="15">
    <source>
        <dbReference type="ARBA" id="ARBA00024861"/>
    </source>
</evidence>
<evidence type="ECO:0000256" key="5">
    <source>
        <dbReference type="ARBA" id="ARBA00011496"/>
    </source>
</evidence>
<name>A0A098QY95_9SPIO</name>
<comment type="caution">
    <text evidence="18">The sequence shown here is derived from an EMBL/GenBank/DDBJ whole genome shotgun (WGS) entry which is preliminary data.</text>
</comment>
<evidence type="ECO:0000256" key="12">
    <source>
        <dbReference type="ARBA" id="ARBA00022741"/>
    </source>
</evidence>
<dbReference type="UniPathway" id="UPA00031">
    <property type="reaction ID" value="UER00006"/>
</dbReference>
<dbReference type="Proteomes" id="UP000029692">
    <property type="component" value="Unassembled WGS sequence"/>
</dbReference>
<keyword evidence="9 16" id="KW-0028">Amino-acid biosynthesis</keyword>
<evidence type="ECO:0000256" key="7">
    <source>
        <dbReference type="ARBA" id="ARBA00020998"/>
    </source>
</evidence>
<proteinExistence type="inferred from homology"/>
<keyword evidence="19" id="KW-1185">Reference proteome</keyword>